<evidence type="ECO:0000313" key="1">
    <source>
        <dbReference type="EMBL" id="MDB8605800.1"/>
    </source>
</evidence>
<comment type="caution">
    <text evidence="1">The sequence shown here is derived from an EMBL/GenBank/DDBJ whole genome shotgun (WGS) entry which is preliminary data.</text>
</comment>
<sequence>MQQTYKTMVTNGKAFHEDKALKVILDDEKVYLNVLNSQNTDKKGPQIIYTSPNRKKEHPLNMTVAKYYLKKMGIFSDKLK</sequence>
<proteinExistence type="predicted"/>
<organism evidence="1 2">
    <name type="scientific">Streptococcus salivarius</name>
    <dbReference type="NCBI Taxonomy" id="1304"/>
    <lineage>
        <taxon>Bacteria</taxon>
        <taxon>Bacillati</taxon>
        <taxon>Bacillota</taxon>
        <taxon>Bacilli</taxon>
        <taxon>Lactobacillales</taxon>
        <taxon>Streptococcaceae</taxon>
        <taxon>Streptococcus</taxon>
    </lineage>
</organism>
<evidence type="ECO:0000313" key="2">
    <source>
        <dbReference type="Proteomes" id="UP001212483"/>
    </source>
</evidence>
<name>A0AB35IQV9_STRSL</name>
<dbReference type="EMBL" id="JAQMJO010000003">
    <property type="protein sequence ID" value="MDB8605800.1"/>
    <property type="molecule type" value="Genomic_DNA"/>
</dbReference>
<dbReference type="RefSeq" id="WP_037611202.1">
    <property type="nucleotide sequence ID" value="NZ_JADMUM010000195.1"/>
</dbReference>
<gene>
    <name evidence="1" type="ORF">PNU22_04810</name>
</gene>
<dbReference type="Proteomes" id="UP001212483">
    <property type="component" value="Unassembled WGS sequence"/>
</dbReference>
<dbReference type="AlphaFoldDB" id="A0AB35IQV9"/>
<accession>A0AB35IQV9</accession>
<protein>
    <submittedName>
        <fullName evidence="1">Uncharacterized protein</fullName>
    </submittedName>
</protein>
<reference evidence="1" key="1">
    <citation type="submission" date="2023-01" db="EMBL/GenBank/DDBJ databases">
        <title>Human gut microbiome strain richness.</title>
        <authorList>
            <person name="Chen-Liaw A."/>
        </authorList>
    </citation>
    <scope>NUCLEOTIDE SEQUENCE</scope>
    <source>
        <strain evidence="1">1001283st1_B9_1001283B150217_161031</strain>
    </source>
</reference>